<keyword evidence="3" id="KW-1185">Reference proteome</keyword>
<organism evidence="2 3">
    <name type="scientific">Blastopirellula retiformator</name>
    <dbReference type="NCBI Taxonomy" id="2527970"/>
    <lineage>
        <taxon>Bacteria</taxon>
        <taxon>Pseudomonadati</taxon>
        <taxon>Planctomycetota</taxon>
        <taxon>Planctomycetia</taxon>
        <taxon>Pirellulales</taxon>
        <taxon>Pirellulaceae</taxon>
        <taxon>Blastopirellula</taxon>
    </lineage>
</organism>
<gene>
    <name evidence="2" type="ORF">Enr8_12960</name>
</gene>
<sequence length="782" mass="86270">MPAAASGPTLADPSTRPQEAELAPRVEKQFTLDLSTPVAVEPPPVASVPAPATAIAETPDPVLPTLPRASTMVRPEEAPQRAPLTIAQPLAATQPQAEVWPATPQLRALIARVAAHPECASWAMRLEEKLNALEGLPLASPEASVLLQDLVTIHNDASTLADQLGYSWKRTDMLQVGFALQRRLTVWRPLHACAKSVEMTPRSPLNPERMATPLARVEDELRTGGQLLSWNDFLLLDHLRDAMSLGYPELERRKLARKVLHRIDSSDLDPAQQELLQSESFEPFRQQLIQWAADDVSLATALVQIERFESTLTATDAVHLADSCLSLQLHENPEVVELADLIDGHYRNANCRVAVNAVLLDALLPQMEPAEQDVDDHILGNRVFGRSRRETELKLRLSPDPNQWRLLLEVVGVVDSNTSSSSGPVTVFNHGRSHYYATKQLVVNRNGFWVSPATAAAQTSTGINGLRTDYDSVPLLGSIVRSVARSQSEAKQVEARRVVERKVESNAMEQLDAGLNEKVDIWQDKLVTLAVNPLREMGLAPAVVDMSTTEDQLVGRFRIAGDMQLAAHTPRPVAFEDAALSLQLHESSLNNSVRQLQLAGRRYSLDDVVRRIESRLPHTDGDLLDQVPEGVEVVFADENPIEIRIQDGKVEMAIAIAELANGSRVYRNFRVFVAYVPQINGLRAELVREGTIKLDGSELGFGGQIALRGVFAKVFSKKRSLPIIPPQVADDKRLEQFELTQLAFYDGWVALSISPKQALAAEEVEERKLRIGHGAILQKIMH</sequence>
<evidence type="ECO:0000256" key="1">
    <source>
        <dbReference type="SAM" id="MobiDB-lite"/>
    </source>
</evidence>
<comment type="caution">
    <text evidence="2">The sequence shown here is derived from an EMBL/GenBank/DDBJ whole genome shotgun (WGS) entry which is preliminary data.</text>
</comment>
<evidence type="ECO:0000313" key="2">
    <source>
        <dbReference type="EMBL" id="TWT39596.1"/>
    </source>
</evidence>
<dbReference type="AlphaFoldDB" id="A0A5C5VLU0"/>
<dbReference type="Proteomes" id="UP000318878">
    <property type="component" value="Unassembled WGS sequence"/>
</dbReference>
<dbReference type="EMBL" id="SJPF01000001">
    <property type="protein sequence ID" value="TWT39596.1"/>
    <property type="molecule type" value="Genomic_DNA"/>
</dbReference>
<evidence type="ECO:0000313" key="3">
    <source>
        <dbReference type="Proteomes" id="UP000318878"/>
    </source>
</evidence>
<reference evidence="2 3" key="1">
    <citation type="submission" date="2019-02" db="EMBL/GenBank/DDBJ databases">
        <title>Deep-cultivation of Planctomycetes and their phenomic and genomic characterization uncovers novel biology.</title>
        <authorList>
            <person name="Wiegand S."/>
            <person name="Jogler M."/>
            <person name="Boedeker C."/>
            <person name="Pinto D."/>
            <person name="Vollmers J."/>
            <person name="Rivas-Marin E."/>
            <person name="Kohn T."/>
            <person name="Peeters S.H."/>
            <person name="Heuer A."/>
            <person name="Rast P."/>
            <person name="Oberbeckmann S."/>
            <person name="Bunk B."/>
            <person name="Jeske O."/>
            <person name="Meyerdierks A."/>
            <person name="Storesund J.E."/>
            <person name="Kallscheuer N."/>
            <person name="Luecker S."/>
            <person name="Lage O.M."/>
            <person name="Pohl T."/>
            <person name="Merkel B.J."/>
            <person name="Hornburger P."/>
            <person name="Mueller R.-W."/>
            <person name="Bruemmer F."/>
            <person name="Labrenz M."/>
            <person name="Spormann A.M."/>
            <person name="Op Den Camp H."/>
            <person name="Overmann J."/>
            <person name="Amann R."/>
            <person name="Jetten M.S.M."/>
            <person name="Mascher T."/>
            <person name="Medema M.H."/>
            <person name="Devos D.P."/>
            <person name="Kaster A.-K."/>
            <person name="Ovreas L."/>
            <person name="Rohde M."/>
            <person name="Galperin M.Y."/>
            <person name="Jogler C."/>
        </authorList>
    </citation>
    <scope>NUCLEOTIDE SEQUENCE [LARGE SCALE GENOMIC DNA]</scope>
    <source>
        <strain evidence="2 3">Enr8</strain>
    </source>
</reference>
<name>A0A5C5VLU0_9BACT</name>
<feature type="region of interest" description="Disordered" evidence="1">
    <location>
        <begin position="1"/>
        <end position="23"/>
    </location>
</feature>
<protein>
    <submittedName>
        <fullName evidence="2">Uncharacterized protein</fullName>
    </submittedName>
</protein>
<accession>A0A5C5VLU0</accession>
<proteinExistence type="predicted"/>